<evidence type="ECO:0000313" key="2">
    <source>
        <dbReference type="Proteomes" id="UP000248926"/>
    </source>
</evidence>
<accession>A0A328NXW6</accession>
<gene>
    <name evidence="1" type="ORF">CA260_12990</name>
</gene>
<proteinExistence type="predicted"/>
<keyword evidence="2" id="KW-1185">Reference proteome</keyword>
<dbReference type="Proteomes" id="UP000248926">
    <property type="component" value="Unassembled WGS sequence"/>
</dbReference>
<name>A0A328NXW6_9GAMM</name>
<sequence>MRWIKIVSLLATGALFGGVLGGYVVFEFMRDVGRPDRVPHTIIYLARDGRAKVGEVVTGDEDVLKRLGPPDAIQVDLWICPSTDYRRVKALLSELRKAGYENIGFGAPNPSDPLCAGG</sequence>
<protein>
    <submittedName>
        <fullName evidence="1">Uncharacterized protein</fullName>
    </submittedName>
</protein>
<dbReference type="AlphaFoldDB" id="A0A328NXW6"/>
<reference evidence="1 2" key="1">
    <citation type="journal article" date="2018" name="Genet. Mol. Biol.">
        <title>The genome sequence of Dyella jiangningensis FCAV SCS01 from a lignocellulose-decomposing microbial consortium metagenome reveals potential for biotechnological applications.</title>
        <authorList>
            <person name="Desiderato J.G."/>
            <person name="Alvarenga D.O."/>
            <person name="Constancio M.T.L."/>
            <person name="Alves L.M.C."/>
            <person name="Varani A.M."/>
        </authorList>
    </citation>
    <scope>NUCLEOTIDE SEQUENCE [LARGE SCALE GENOMIC DNA]</scope>
    <source>
        <strain evidence="1 2">FCAV SCS01</strain>
    </source>
</reference>
<dbReference type="OrthoDB" id="9843843at2"/>
<organism evidence="1 2">
    <name type="scientific">Dyella jiangningensis</name>
    <dbReference type="NCBI Taxonomy" id="1379159"/>
    <lineage>
        <taxon>Bacteria</taxon>
        <taxon>Pseudomonadati</taxon>
        <taxon>Pseudomonadota</taxon>
        <taxon>Gammaproteobacteria</taxon>
        <taxon>Lysobacterales</taxon>
        <taxon>Rhodanobacteraceae</taxon>
        <taxon>Dyella</taxon>
    </lineage>
</organism>
<comment type="caution">
    <text evidence="1">The sequence shown here is derived from an EMBL/GenBank/DDBJ whole genome shotgun (WGS) entry which is preliminary data.</text>
</comment>
<dbReference type="RefSeq" id="WP_111983522.1">
    <property type="nucleotide sequence ID" value="NZ_NFZS01000004.1"/>
</dbReference>
<dbReference type="EMBL" id="NFZS01000004">
    <property type="protein sequence ID" value="RAO75028.1"/>
    <property type="molecule type" value="Genomic_DNA"/>
</dbReference>
<evidence type="ECO:0000313" key="1">
    <source>
        <dbReference type="EMBL" id="RAO75028.1"/>
    </source>
</evidence>